<evidence type="ECO:0000256" key="1">
    <source>
        <dbReference type="SAM" id="Phobius"/>
    </source>
</evidence>
<reference evidence="3" key="1">
    <citation type="submission" date="2016-11" db="UniProtKB">
        <authorList>
            <consortium name="WormBaseParasite"/>
        </authorList>
    </citation>
    <scope>IDENTIFICATION</scope>
</reference>
<keyword evidence="1" id="KW-1133">Transmembrane helix</keyword>
<accession>A0A1I8BWD8</accession>
<keyword evidence="1" id="KW-0472">Membrane</keyword>
<evidence type="ECO:0000313" key="2">
    <source>
        <dbReference type="Proteomes" id="UP000095281"/>
    </source>
</evidence>
<keyword evidence="1" id="KW-0812">Transmembrane</keyword>
<evidence type="ECO:0000313" key="3">
    <source>
        <dbReference type="WBParaSite" id="MhA1_Contig734.frz3.gene8"/>
    </source>
</evidence>
<protein>
    <submittedName>
        <fullName evidence="3">t-SNARE coiled-coil homology domain-containing protein</fullName>
    </submittedName>
</protein>
<proteinExistence type="predicted"/>
<dbReference type="Proteomes" id="UP000095281">
    <property type="component" value="Unplaced"/>
</dbReference>
<name>A0A1I8BWD8_MELHA</name>
<organism evidence="2 3">
    <name type="scientific">Meloidogyne hapla</name>
    <name type="common">Root-knot nematode worm</name>
    <dbReference type="NCBI Taxonomy" id="6305"/>
    <lineage>
        <taxon>Eukaryota</taxon>
        <taxon>Metazoa</taxon>
        <taxon>Ecdysozoa</taxon>
        <taxon>Nematoda</taxon>
        <taxon>Chromadorea</taxon>
        <taxon>Rhabditida</taxon>
        <taxon>Tylenchina</taxon>
        <taxon>Tylenchomorpha</taxon>
        <taxon>Tylenchoidea</taxon>
        <taxon>Meloidogynidae</taxon>
        <taxon>Meloidogyninae</taxon>
        <taxon>Meloidogyne</taxon>
    </lineage>
</organism>
<sequence>METISVIFSLSKVKPNSTVERRLEKDVIKELVEINQILERMCDKIDDLGNEMGKSFKRIEYRLDFISFLLFLMIVMMILDSQNKSNRSSQRRNHKE</sequence>
<keyword evidence="2" id="KW-1185">Reference proteome</keyword>
<dbReference type="WBParaSite" id="MhA1_Contig734.frz3.gene8">
    <property type="protein sequence ID" value="MhA1_Contig734.frz3.gene8"/>
    <property type="gene ID" value="MhA1_Contig734.frz3.gene8"/>
</dbReference>
<feature type="transmembrane region" description="Helical" evidence="1">
    <location>
        <begin position="61"/>
        <end position="79"/>
    </location>
</feature>
<dbReference type="AlphaFoldDB" id="A0A1I8BWD8"/>